<accession>A0ACB9CYQ8</accession>
<reference evidence="2" key="1">
    <citation type="journal article" date="2022" name="Mol. Ecol. Resour.">
        <title>The genomes of chicory, endive, great burdock and yacon provide insights into Asteraceae palaeo-polyploidization history and plant inulin production.</title>
        <authorList>
            <person name="Fan W."/>
            <person name="Wang S."/>
            <person name="Wang H."/>
            <person name="Wang A."/>
            <person name="Jiang F."/>
            <person name="Liu H."/>
            <person name="Zhao H."/>
            <person name="Xu D."/>
            <person name="Zhang Y."/>
        </authorList>
    </citation>
    <scope>NUCLEOTIDE SEQUENCE [LARGE SCALE GENOMIC DNA]</scope>
    <source>
        <strain evidence="2">cv. Punajuju</strain>
    </source>
</reference>
<reference evidence="1 2" key="2">
    <citation type="journal article" date="2022" name="Mol. Ecol. Resour.">
        <title>The genomes of chicory, endive, great burdock and yacon provide insights into Asteraceae paleo-polyploidization history and plant inulin production.</title>
        <authorList>
            <person name="Fan W."/>
            <person name="Wang S."/>
            <person name="Wang H."/>
            <person name="Wang A."/>
            <person name="Jiang F."/>
            <person name="Liu H."/>
            <person name="Zhao H."/>
            <person name="Xu D."/>
            <person name="Zhang Y."/>
        </authorList>
    </citation>
    <scope>NUCLEOTIDE SEQUENCE [LARGE SCALE GENOMIC DNA]</scope>
    <source>
        <strain evidence="2">cv. Punajuju</strain>
        <tissue evidence="1">Leaves</tissue>
    </source>
</reference>
<name>A0ACB9CYQ8_CICIN</name>
<evidence type="ECO:0000313" key="2">
    <source>
        <dbReference type="Proteomes" id="UP001055811"/>
    </source>
</evidence>
<gene>
    <name evidence="1" type="ORF">L2E82_29899</name>
</gene>
<proteinExistence type="predicted"/>
<protein>
    <submittedName>
        <fullName evidence="1">Uncharacterized protein</fullName>
    </submittedName>
</protein>
<keyword evidence="2" id="KW-1185">Reference proteome</keyword>
<sequence>MLSVSILTERSPEKEPYQSSEEEEDIGGESSDEDFDESWNDSIVRESSPDVDNFKENCENVTNNEAQSSRIKEKRKENWTEYSGEEGEYDSTQEKLIMETIMQEQGEGPIKKTQQKNNINLPANGILDINNNIESVGVSQSRRSMEQKEAITKRYDQRAYLESKIEVTKGPNEERAQNSPLVGSRS</sequence>
<dbReference type="EMBL" id="CM042013">
    <property type="protein sequence ID" value="KAI3739493.1"/>
    <property type="molecule type" value="Genomic_DNA"/>
</dbReference>
<dbReference type="Proteomes" id="UP001055811">
    <property type="component" value="Linkage Group LG05"/>
</dbReference>
<comment type="caution">
    <text evidence="1">The sequence shown here is derived from an EMBL/GenBank/DDBJ whole genome shotgun (WGS) entry which is preliminary data.</text>
</comment>
<organism evidence="1 2">
    <name type="scientific">Cichorium intybus</name>
    <name type="common">Chicory</name>
    <dbReference type="NCBI Taxonomy" id="13427"/>
    <lineage>
        <taxon>Eukaryota</taxon>
        <taxon>Viridiplantae</taxon>
        <taxon>Streptophyta</taxon>
        <taxon>Embryophyta</taxon>
        <taxon>Tracheophyta</taxon>
        <taxon>Spermatophyta</taxon>
        <taxon>Magnoliopsida</taxon>
        <taxon>eudicotyledons</taxon>
        <taxon>Gunneridae</taxon>
        <taxon>Pentapetalae</taxon>
        <taxon>asterids</taxon>
        <taxon>campanulids</taxon>
        <taxon>Asterales</taxon>
        <taxon>Asteraceae</taxon>
        <taxon>Cichorioideae</taxon>
        <taxon>Cichorieae</taxon>
        <taxon>Cichoriinae</taxon>
        <taxon>Cichorium</taxon>
    </lineage>
</organism>
<evidence type="ECO:0000313" key="1">
    <source>
        <dbReference type="EMBL" id="KAI3739493.1"/>
    </source>
</evidence>